<feature type="non-terminal residue" evidence="2">
    <location>
        <position position="1"/>
    </location>
</feature>
<dbReference type="Proteomes" id="UP001295794">
    <property type="component" value="Unassembled WGS sequence"/>
</dbReference>
<organism evidence="2 3">
    <name type="scientific">Mycena citricolor</name>
    <dbReference type="NCBI Taxonomy" id="2018698"/>
    <lineage>
        <taxon>Eukaryota</taxon>
        <taxon>Fungi</taxon>
        <taxon>Dikarya</taxon>
        <taxon>Basidiomycota</taxon>
        <taxon>Agaricomycotina</taxon>
        <taxon>Agaricomycetes</taxon>
        <taxon>Agaricomycetidae</taxon>
        <taxon>Agaricales</taxon>
        <taxon>Marasmiineae</taxon>
        <taxon>Mycenaceae</taxon>
        <taxon>Mycena</taxon>
    </lineage>
</organism>
<evidence type="ECO:0000313" key="2">
    <source>
        <dbReference type="EMBL" id="CAK5277495.1"/>
    </source>
</evidence>
<feature type="transmembrane region" description="Helical" evidence="1">
    <location>
        <begin position="6"/>
        <end position="29"/>
    </location>
</feature>
<gene>
    <name evidence="2" type="ORF">MYCIT1_LOCUS26514</name>
</gene>
<dbReference type="AlphaFoldDB" id="A0AAD2Q5C2"/>
<keyword evidence="3" id="KW-1185">Reference proteome</keyword>
<protein>
    <submittedName>
        <fullName evidence="2">Uncharacterized protein</fullName>
    </submittedName>
</protein>
<feature type="transmembrane region" description="Helical" evidence="1">
    <location>
        <begin position="50"/>
        <end position="68"/>
    </location>
</feature>
<keyword evidence="1" id="KW-0812">Transmembrane</keyword>
<accession>A0AAD2Q5C2</accession>
<evidence type="ECO:0000313" key="3">
    <source>
        <dbReference type="Proteomes" id="UP001295794"/>
    </source>
</evidence>
<feature type="transmembrane region" description="Helical" evidence="1">
    <location>
        <begin position="88"/>
        <end position="113"/>
    </location>
</feature>
<feature type="transmembrane region" description="Helical" evidence="1">
    <location>
        <begin position="125"/>
        <end position="146"/>
    </location>
</feature>
<keyword evidence="1" id="KW-1133">Transmembrane helix</keyword>
<keyword evidence="1" id="KW-0472">Membrane</keyword>
<name>A0AAD2Q5C2_9AGAR</name>
<reference evidence="2" key="1">
    <citation type="submission" date="2023-11" db="EMBL/GenBank/DDBJ databases">
        <authorList>
            <person name="De Vega J J."/>
            <person name="De Vega J J."/>
        </authorList>
    </citation>
    <scope>NUCLEOTIDE SEQUENCE</scope>
</reference>
<evidence type="ECO:0000256" key="1">
    <source>
        <dbReference type="SAM" id="Phobius"/>
    </source>
</evidence>
<sequence>MPTLPFVKFILGGLDLAVCGDLILQGVLFTQFATYVSHGFHRTDSIPVRLWVAALFVFILFRTVYSLVLNYIQNTARFLDLAGAVADYAAVQTALGFLWAALLVLYVQLFLCWRLSHLSGHFWPSLSLAVVFLLVLICWIMATQVFSGSGHSQQW</sequence>
<comment type="caution">
    <text evidence="2">The sequence shown here is derived from an EMBL/GenBank/DDBJ whole genome shotgun (WGS) entry which is preliminary data.</text>
</comment>
<dbReference type="EMBL" id="CAVNYO010000419">
    <property type="protein sequence ID" value="CAK5277495.1"/>
    <property type="molecule type" value="Genomic_DNA"/>
</dbReference>
<proteinExistence type="predicted"/>